<proteinExistence type="predicted"/>
<sequence length="267" mass="29916">MASETSGQSNNETQSLNNPTEMKSYAKAATRPAPPTSTITRNQAIVLDSIEGCTNDDYVDGLETVDEPISTPTSKQHERNQLNTHIEPTLANENITENRKRPSSLSTSSDTMLQEAGEHSQQMNTDADDSTDTANFREPSPRKVIKKKKTDNRSNSESQSQNSDSQIAPINLEGLLSPAKEIIDNSLDRYPLNFTCLRRFMERSYGHQNVLELAGEYTEDIEGLTQMLDEVHAVVIDKTFKGRLTRVKNKLRKKRDTSESEHTQKGE</sequence>
<gene>
    <name evidence="1" type="ORF">QAD02_001252</name>
</gene>
<evidence type="ECO:0000313" key="2">
    <source>
        <dbReference type="Proteomes" id="UP001239111"/>
    </source>
</evidence>
<keyword evidence="2" id="KW-1185">Reference proteome</keyword>
<accession>A0ACC2NGR4</accession>
<evidence type="ECO:0000313" key="1">
    <source>
        <dbReference type="EMBL" id="KAJ8669993.1"/>
    </source>
</evidence>
<protein>
    <submittedName>
        <fullName evidence="1">Uncharacterized protein</fullName>
    </submittedName>
</protein>
<dbReference type="EMBL" id="CM056743">
    <property type="protein sequence ID" value="KAJ8669993.1"/>
    <property type="molecule type" value="Genomic_DNA"/>
</dbReference>
<dbReference type="Proteomes" id="UP001239111">
    <property type="component" value="Chromosome 3"/>
</dbReference>
<comment type="caution">
    <text evidence="1">The sequence shown here is derived from an EMBL/GenBank/DDBJ whole genome shotgun (WGS) entry which is preliminary data.</text>
</comment>
<organism evidence="1 2">
    <name type="scientific">Eretmocerus hayati</name>
    <dbReference type="NCBI Taxonomy" id="131215"/>
    <lineage>
        <taxon>Eukaryota</taxon>
        <taxon>Metazoa</taxon>
        <taxon>Ecdysozoa</taxon>
        <taxon>Arthropoda</taxon>
        <taxon>Hexapoda</taxon>
        <taxon>Insecta</taxon>
        <taxon>Pterygota</taxon>
        <taxon>Neoptera</taxon>
        <taxon>Endopterygota</taxon>
        <taxon>Hymenoptera</taxon>
        <taxon>Apocrita</taxon>
        <taxon>Proctotrupomorpha</taxon>
        <taxon>Chalcidoidea</taxon>
        <taxon>Aphelinidae</taxon>
        <taxon>Aphelininae</taxon>
        <taxon>Eretmocerus</taxon>
    </lineage>
</organism>
<name>A0ACC2NGR4_9HYME</name>
<reference evidence="1" key="1">
    <citation type="submission" date="2023-04" db="EMBL/GenBank/DDBJ databases">
        <title>A chromosome-level genome assembly of the parasitoid wasp Eretmocerus hayati.</title>
        <authorList>
            <person name="Zhong Y."/>
            <person name="Liu S."/>
            <person name="Liu Y."/>
        </authorList>
    </citation>
    <scope>NUCLEOTIDE SEQUENCE</scope>
    <source>
        <strain evidence="1">ZJU_SS_LIU_2023</strain>
    </source>
</reference>